<organism evidence="2 3">
    <name type="scientific">Sebaldella termitidis (strain ATCC 33386 / NCTC 11300)</name>
    <dbReference type="NCBI Taxonomy" id="526218"/>
    <lineage>
        <taxon>Bacteria</taxon>
        <taxon>Fusobacteriati</taxon>
        <taxon>Fusobacteriota</taxon>
        <taxon>Fusobacteriia</taxon>
        <taxon>Fusobacteriales</taxon>
        <taxon>Leptotrichiaceae</taxon>
        <taxon>Sebaldella</taxon>
    </lineage>
</organism>
<dbReference type="PANTHER" id="PTHR37423">
    <property type="entry name" value="SOLUBLE LYTIC MUREIN TRANSGLYCOSYLASE-RELATED"/>
    <property type="match status" value="1"/>
</dbReference>
<evidence type="ECO:0000259" key="1">
    <source>
        <dbReference type="Pfam" id="PF01464"/>
    </source>
</evidence>
<dbReference type="HOGENOM" id="CLU_1304170_0_0_0"/>
<name>D1APP6_SEBTE</name>
<reference evidence="3" key="1">
    <citation type="submission" date="2009-09" db="EMBL/GenBank/DDBJ databases">
        <title>The complete chromosome of Sebaldella termitidis ATCC 33386.</title>
        <authorList>
            <consortium name="US DOE Joint Genome Institute (JGI-PGF)"/>
            <person name="Lucas S."/>
            <person name="Copeland A."/>
            <person name="Lapidus A."/>
            <person name="Glavina del Rio T."/>
            <person name="Dalin E."/>
            <person name="Tice H."/>
            <person name="Bruce D."/>
            <person name="Goodwin L."/>
            <person name="Pitluck S."/>
            <person name="Kyrpides N."/>
            <person name="Mavromatis K."/>
            <person name="Ivanova N."/>
            <person name="Mikhailova N."/>
            <person name="Sims D."/>
            <person name="Meincke L."/>
            <person name="Brettin T."/>
            <person name="Detter J.C."/>
            <person name="Han C."/>
            <person name="Larimer F."/>
            <person name="Land M."/>
            <person name="Hauser L."/>
            <person name="Markowitz V."/>
            <person name="Cheng J.F."/>
            <person name="Hugenholtz P."/>
            <person name="Woyke T."/>
            <person name="Wu D."/>
            <person name="Eisen J.A."/>
        </authorList>
    </citation>
    <scope>NUCLEOTIDE SEQUENCE [LARGE SCALE GENOMIC DNA]</scope>
    <source>
        <strain evidence="3">ATCC 33386 / NCTC 11300</strain>
    </source>
</reference>
<dbReference type="STRING" id="526218.Sterm_3239"/>
<feature type="domain" description="Transglycosylase SLT" evidence="1">
    <location>
        <begin position="48"/>
        <end position="138"/>
    </location>
</feature>
<accession>D1APP6</accession>
<dbReference type="Proteomes" id="UP000000845">
    <property type="component" value="Chromosome"/>
</dbReference>
<keyword evidence="3" id="KW-1185">Reference proteome</keyword>
<protein>
    <submittedName>
        <fullName evidence="2">Lytic transglycosylase catalytic</fullName>
    </submittedName>
</protein>
<gene>
    <name evidence="2" type="ordered locus">Sterm_3239</name>
</gene>
<sequence length="211" mass="24665">MKKMILILFFISFFSFSGESEMVAYMKKNNSRLSEKEAKDIYKNVVRYSTEYDFDPILVFSVMKTESNFRHSTVSTAGAKGLMQLMPENFEEFKVDNSIRGNIRGGIKHLKRDYDNTQDVTKTLVCYNAGCGRLQNNEWRKIRETRNYVKKINAVYPEIKNIYYVNVENPFASSILANGLAVIGSYKILDSIKNENHTENKEYLYWRESYI</sequence>
<dbReference type="RefSeq" id="WP_012862662.1">
    <property type="nucleotide sequence ID" value="NC_013517.1"/>
</dbReference>
<proteinExistence type="predicted"/>
<dbReference type="Pfam" id="PF01464">
    <property type="entry name" value="SLT"/>
    <property type="match status" value="1"/>
</dbReference>
<dbReference type="InterPro" id="IPR008258">
    <property type="entry name" value="Transglycosylase_SLT_dom_1"/>
</dbReference>
<evidence type="ECO:0000313" key="3">
    <source>
        <dbReference type="Proteomes" id="UP000000845"/>
    </source>
</evidence>
<dbReference type="CAZy" id="GH23">
    <property type="family name" value="Glycoside Hydrolase Family 23"/>
</dbReference>
<evidence type="ECO:0000313" key="2">
    <source>
        <dbReference type="EMBL" id="ACZ10080.1"/>
    </source>
</evidence>
<dbReference type="Gene3D" id="1.10.530.10">
    <property type="match status" value="1"/>
</dbReference>
<reference evidence="2 3" key="2">
    <citation type="journal article" date="2010" name="Stand. Genomic Sci.">
        <title>Complete genome sequence of Sebaldella termitidis type strain (NCTC 11300).</title>
        <authorList>
            <person name="Harmon-Smith M."/>
            <person name="Celia L."/>
            <person name="Chertkov O."/>
            <person name="Lapidus A."/>
            <person name="Copeland A."/>
            <person name="Glavina Del Rio T."/>
            <person name="Nolan M."/>
            <person name="Lucas S."/>
            <person name="Tice H."/>
            <person name="Cheng J.F."/>
            <person name="Han C."/>
            <person name="Detter J.C."/>
            <person name="Bruce D."/>
            <person name="Goodwin L."/>
            <person name="Pitluck S."/>
            <person name="Pati A."/>
            <person name="Liolios K."/>
            <person name="Ivanova N."/>
            <person name="Mavromatis K."/>
            <person name="Mikhailova N."/>
            <person name="Chen A."/>
            <person name="Palaniappan K."/>
            <person name="Land M."/>
            <person name="Hauser L."/>
            <person name="Chang Y.J."/>
            <person name="Jeffries C.D."/>
            <person name="Brettin T."/>
            <person name="Goker M."/>
            <person name="Beck B."/>
            <person name="Bristow J."/>
            <person name="Eisen J.A."/>
            <person name="Markowitz V."/>
            <person name="Hugenholtz P."/>
            <person name="Kyrpides N.C."/>
            <person name="Klenk H.P."/>
            <person name="Chen F."/>
        </authorList>
    </citation>
    <scope>NUCLEOTIDE SEQUENCE [LARGE SCALE GENOMIC DNA]</scope>
    <source>
        <strain evidence="3">ATCC 33386 / NCTC 11300</strain>
    </source>
</reference>
<dbReference type="PANTHER" id="PTHR37423:SF2">
    <property type="entry name" value="MEMBRANE-BOUND LYTIC MUREIN TRANSGLYCOSYLASE C"/>
    <property type="match status" value="1"/>
</dbReference>
<dbReference type="eggNOG" id="COG0741">
    <property type="taxonomic scope" value="Bacteria"/>
</dbReference>
<dbReference type="KEGG" id="str:Sterm_3239"/>
<dbReference type="InterPro" id="IPR023346">
    <property type="entry name" value="Lysozyme-like_dom_sf"/>
</dbReference>
<dbReference type="AlphaFoldDB" id="D1APP6"/>
<dbReference type="SUPFAM" id="SSF53955">
    <property type="entry name" value="Lysozyme-like"/>
    <property type="match status" value="1"/>
</dbReference>
<dbReference type="EMBL" id="CP001739">
    <property type="protein sequence ID" value="ACZ10080.1"/>
    <property type="molecule type" value="Genomic_DNA"/>
</dbReference>